<dbReference type="Gene3D" id="3.40.1500.10">
    <property type="entry name" value="Coproporphyrinogen III oxidase, aerobic"/>
    <property type="match status" value="1"/>
</dbReference>
<dbReference type="SUPFAM" id="SSF102886">
    <property type="entry name" value="Coproporphyrinogen III oxidase"/>
    <property type="match status" value="1"/>
</dbReference>
<dbReference type="Proteomes" id="UP000077628">
    <property type="component" value="Unassembled WGS sequence"/>
</dbReference>
<gene>
    <name evidence="8" type="ORF">A1355_01115</name>
</gene>
<protein>
    <recommendedName>
        <fullName evidence="4">coproporphyrinogen oxidase</fullName>
        <ecNumber evidence="4">1.3.3.3</ecNumber>
    </recommendedName>
</protein>
<comment type="pathway">
    <text evidence="1">Porphyrin-containing compound metabolism; protoporphyrin-IX biosynthesis; protoporphyrinogen-IX from coproporphyrinogen-III (O2 route): step 1/1.</text>
</comment>
<evidence type="ECO:0000256" key="7">
    <source>
        <dbReference type="ARBA" id="ARBA00023244"/>
    </source>
</evidence>
<reference evidence="9" key="1">
    <citation type="submission" date="2016-03" db="EMBL/GenBank/DDBJ databases">
        <authorList>
            <person name="Heylen K."/>
            <person name="De Vos P."/>
            <person name="Vekeman B."/>
        </authorList>
    </citation>
    <scope>NUCLEOTIDE SEQUENCE [LARGE SCALE GENOMIC DNA]</scope>
    <source>
        <strain evidence="9">R-45383</strain>
    </source>
</reference>
<dbReference type="EC" id="1.3.3.3" evidence="4"/>
<dbReference type="PANTHER" id="PTHR10755">
    <property type="entry name" value="COPROPORPHYRINOGEN III OXIDASE, MITOCHONDRIAL"/>
    <property type="match status" value="1"/>
</dbReference>
<evidence type="ECO:0000313" key="8">
    <source>
        <dbReference type="EMBL" id="OAI28310.1"/>
    </source>
</evidence>
<comment type="caution">
    <text evidence="8">The sequence shown here is derived from an EMBL/GenBank/DDBJ whole genome shotgun (WGS) entry which is preliminary data.</text>
</comment>
<dbReference type="AlphaFoldDB" id="A0A177PG17"/>
<dbReference type="EMBL" id="LUUK01000012">
    <property type="protein sequence ID" value="OAI28310.1"/>
    <property type="molecule type" value="Genomic_DNA"/>
</dbReference>
<evidence type="ECO:0000256" key="2">
    <source>
        <dbReference type="ARBA" id="ARBA00010644"/>
    </source>
</evidence>
<accession>A0A177PG17</accession>
<proteinExistence type="inferred from homology"/>
<dbReference type="STRING" id="702114.A1355_01115"/>
<sequence>MQAIHAKSPRAERAYAMLRELRRRFVSQLNPIAVQFGDGQPFEPIEWLRDQGRHGGGARYMATDRIAFNRASINTSQVQYDDDPAKKLASASALSTIIHPNNPLAPSVHIHISWTEMKDGNGYWRMMADLNPSNPIESDTTRFTDCLKQAAPALYDEAARQGDRYFYIPALERHRGVSHFYLENHNSGDFDADLALAQAVGTAAIDTYCAILAAALATRTQPSQEHRQRQLEYHTLYLFQVLTLDRGTTSGLLVHDQNDIGILASLPAQIHRGLLASWLAGMPPPQDELLRGLLACLPETDPCPIEDATKQAFAACLRQHYTAHPEAIDLQASGNSIPPTVSNHR</sequence>
<dbReference type="Pfam" id="PF01218">
    <property type="entry name" value="Coprogen_oxidas"/>
    <property type="match status" value="1"/>
</dbReference>
<evidence type="ECO:0000256" key="1">
    <source>
        <dbReference type="ARBA" id="ARBA00005168"/>
    </source>
</evidence>
<keyword evidence="9" id="KW-1185">Reference proteome</keyword>
<evidence type="ECO:0000256" key="6">
    <source>
        <dbReference type="ARBA" id="ARBA00023133"/>
    </source>
</evidence>
<dbReference type="InterPro" id="IPR001260">
    <property type="entry name" value="Coprogen_oxidase_aer"/>
</dbReference>
<dbReference type="OrthoDB" id="9777553at2"/>
<keyword evidence="6" id="KW-0350">Heme biosynthesis</keyword>
<dbReference type="RefSeq" id="WP_064024085.1">
    <property type="nucleotide sequence ID" value="NZ_LUUK01000012.1"/>
</dbReference>
<dbReference type="GO" id="GO:0005737">
    <property type="term" value="C:cytoplasm"/>
    <property type="evidence" value="ECO:0007669"/>
    <property type="project" value="TreeGrafter"/>
</dbReference>
<evidence type="ECO:0000256" key="5">
    <source>
        <dbReference type="ARBA" id="ARBA00023002"/>
    </source>
</evidence>
<dbReference type="GO" id="GO:0004109">
    <property type="term" value="F:coproporphyrinogen oxidase activity"/>
    <property type="evidence" value="ECO:0007669"/>
    <property type="project" value="UniProtKB-EC"/>
</dbReference>
<dbReference type="PANTHER" id="PTHR10755:SF0">
    <property type="entry name" value="OXYGEN-DEPENDENT COPROPORPHYRINOGEN-III OXIDASE, MITOCHONDRIAL"/>
    <property type="match status" value="1"/>
</dbReference>
<comment type="similarity">
    <text evidence="2">Belongs to the aerobic coproporphyrinogen-III oxidase family.</text>
</comment>
<organism evidence="8 9">
    <name type="scientific">Methylomonas koyamae</name>
    <dbReference type="NCBI Taxonomy" id="702114"/>
    <lineage>
        <taxon>Bacteria</taxon>
        <taxon>Pseudomonadati</taxon>
        <taxon>Pseudomonadota</taxon>
        <taxon>Gammaproteobacteria</taxon>
        <taxon>Methylococcales</taxon>
        <taxon>Methylococcaceae</taxon>
        <taxon>Methylomonas</taxon>
    </lineage>
</organism>
<evidence type="ECO:0000256" key="4">
    <source>
        <dbReference type="ARBA" id="ARBA00012869"/>
    </source>
</evidence>
<comment type="subunit">
    <text evidence="3">Homodimer.</text>
</comment>
<evidence type="ECO:0000256" key="3">
    <source>
        <dbReference type="ARBA" id="ARBA00011738"/>
    </source>
</evidence>
<evidence type="ECO:0000313" key="9">
    <source>
        <dbReference type="Proteomes" id="UP000077628"/>
    </source>
</evidence>
<keyword evidence="5" id="KW-0560">Oxidoreductase</keyword>
<dbReference type="InterPro" id="IPR036406">
    <property type="entry name" value="Coprogen_oxidase_aer_sf"/>
</dbReference>
<name>A0A177PG17_9GAMM</name>
<keyword evidence="7" id="KW-0627">Porphyrin biosynthesis</keyword>
<dbReference type="GO" id="GO:0006782">
    <property type="term" value="P:protoporphyrinogen IX biosynthetic process"/>
    <property type="evidence" value="ECO:0007669"/>
    <property type="project" value="TreeGrafter"/>
</dbReference>